<dbReference type="GO" id="GO:0006108">
    <property type="term" value="P:malate metabolic process"/>
    <property type="evidence" value="ECO:0007669"/>
    <property type="project" value="TreeGrafter"/>
</dbReference>
<dbReference type="OrthoDB" id="5365701at2759"/>
<dbReference type="Proteomes" id="UP000886998">
    <property type="component" value="Unassembled WGS sequence"/>
</dbReference>
<evidence type="ECO:0000313" key="8">
    <source>
        <dbReference type="Proteomes" id="UP000886998"/>
    </source>
</evidence>
<organism evidence="7 8">
    <name type="scientific">Trichonephila inaurata madagascariensis</name>
    <dbReference type="NCBI Taxonomy" id="2747483"/>
    <lineage>
        <taxon>Eukaryota</taxon>
        <taxon>Metazoa</taxon>
        <taxon>Ecdysozoa</taxon>
        <taxon>Arthropoda</taxon>
        <taxon>Chelicerata</taxon>
        <taxon>Arachnida</taxon>
        <taxon>Araneae</taxon>
        <taxon>Araneomorphae</taxon>
        <taxon>Entelegynae</taxon>
        <taxon>Araneoidea</taxon>
        <taxon>Nephilidae</taxon>
        <taxon>Trichonephila</taxon>
        <taxon>Trichonephila inaurata</taxon>
    </lineage>
</organism>
<dbReference type="Gene3D" id="3.40.50.720">
    <property type="entry name" value="NAD(P)-binding Rossmann-like Domain"/>
    <property type="match status" value="1"/>
</dbReference>
<dbReference type="PANTHER" id="PTHR23406">
    <property type="entry name" value="MALIC ENZYME-RELATED"/>
    <property type="match status" value="1"/>
</dbReference>
<dbReference type="GO" id="GO:0004473">
    <property type="term" value="F:malate dehydrogenase (decarboxylating) (NADP+) activity"/>
    <property type="evidence" value="ECO:0007669"/>
    <property type="project" value="TreeGrafter"/>
</dbReference>
<dbReference type="FunFam" id="3.40.50.720:FF:000060">
    <property type="entry name" value="Malic enzyme"/>
    <property type="match status" value="1"/>
</dbReference>
<evidence type="ECO:0000256" key="3">
    <source>
        <dbReference type="ARBA" id="ARBA00008785"/>
    </source>
</evidence>
<evidence type="ECO:0000256" key="1">
    <source>
        <dbReference type="ARBA" id="ARBA00001936"/>
    </source>
</evidence>
<keyword evidence="5" id="KW-0560">Oxidoreductase</keyword>
<protein>
    <submittedName>
        <fullName evidence="7">NADP-dependent malic enzyme</fullName>
    </submittedName>
</protein>
<dbReference type="PRINTS" id="PR00072">
    <property type="entry name" value="MALOXRDTASE"/>
</dbReference>
<evidence type="ECO:0000256" key="4">
    <source>
        <dbReference type="ARBA" id="ARBA00022723"/>
    </source>
</evidence>
<gene>
    <name evidence="7" type="primary">ME1</name>
    <name evidence="7" type="ORF">TNIN_481671</name>
</gene>
<evidence type="ECO:0000313" key="7">
    <source>
        <dbReference type="EMBL" id="GFY39978.1"/>
    </source>
</evidence>
<dbReference type="GO" id="GO:0051287">
    <property type="term" value="F:NAD binding"/>
    <property type="evidence" value="ECO:0007669"/>
    <property type="project" value="InterPro"/>
</dbReference>
<name>A0A8X7BQV1_9ARAC</name>
<evidence type="ECO:0000259" key="6">
    <source>
        <dbReference type="SMART" id="SM00919"/>
    </source>
</evidence>
<dbReference type="InterPro" id="IPR036291">
    <property type="entry name" value="NAD(P)-bd_dom_sf"/>
</dbReference>
<sequence length="418" mass="46754">MERKTVGGIIDKYYFRQRKGMTVISSPKNMKTQSLEEPSAKEKKEILGMQEDVFSIIKRESIICRTLRPLSYTVSHRTSLYASQSFEKQFDHNESSSSFDFRKLPHIDDSEHHLSIFGFLTKNSMNRKEHNISRQIKSTASVAVAGILASVKITGTKVSEHVFLFYGAGEAALGIADLIVMEMEEEGVKTEDARNRIWMVDSKGLVVTSRTAEGLKDHKKYYAKDHEPTKNLEEMMEHIKPTVLIGASAQPGVFTPKVLSMMLDYCEQPIVFALSNPTDKAECTAEQAYTNTKGKCIFASGSPFPVFTYNGRTFHPGQGNNAYIFPGVSLALIACGARSVGDKVFLIAAKALAEQVTKEDMAEGRVYPPLHTIRKVSLHIAAKVARFLYQEGLATYKPEPPDLETFLATKQYNYDYEA</sequence>
<dbReference type="SMART" id="SM00919">
    <property type="entry name" value="Malic_M"/>
    <property type="match status" value="1"/>
</dbReference>
<proteinExistence type="inferred from homology"/>
<dbReference type="InterPro" id="IPR012302">
    <property type="entry name" value="Malic_NAD-bd"/>
</dbReference>
<dbReference type="EMBL" id="BMAV01001602">
    <property type="protein sequence ID" value="GFY39978.1"/>
    <property type="molecule type" value="Genomic_DNA"/>
</dbReference>
<dbReference type="GO" id="GO:0005739">
    <property type="term" value="C:mitochondrion"/>
    <property type="evidence" value="ECO:0007669"/>
    <property type="project" value="TreeGrafter"/>
</dbReference>
<dbReference type="SUPFAM" id="SSF51735">
    <property type="entry name" value="NAD(P)-binding Rossmann-fold domains"/>
    <property type="match status" value="1"/>
</dbReference>
<dbReference type="AlphaFoldDB" id="A0A8X7BQV1"/>
<dbReference type="InterPro" id="IPR001891">
    <property type="entry name" value="Malic_OxRdtase"/>
</dbReference>
<comment type="similarity">
    <text evidence="3">Belongs to the malic enzymes family.</text>
</comment>
<comment type="caution">
    <text evidence="7">The sequence shown here is derived from an EMBL/GenBank/DDBJ whole genome shotgun (WGS) entry which is preliminary data.</text>
</comment>
<accession>A0A8X7BQV1</accession>
<dbReference type="GO" id="GO:0046872">
    <property type="term" value="F:metal ion binding"/>
    <property type="evidence" value="ECO:0007669"/>
    <property type="project" value="UniProtKB-KW"/>
</dbReference>
<keyword evidence="8" id="KW-1185">Reference proteome</keyword>
<comment type="cofactor">
    <cofactor evidence="1">
        <name>Mn(2+)</name>
        <dbReference type="ChEBI" id="CHEBI:29035"/>
    </cofactor>
</comment>
<evidence type="ECO:0000256" key="2">
    <source>
        <dbReference type="ARBA" id="ARBA00001946"/>
    </source>
</evidence>
<keyword evidence="4" id="KW-0479">Metal-binding</keyword>
<evidence type="ECO:0000256" key="5">
    <source>
        <dbReference type="ARBA" id="ARBA00023002"/>
    </source>
</evidence>
<reference evidence="7" key="1">
    <citation type="submission" date="2020-08" db="EMBL/GenBank/DDBJ databases">
        <title>Multicomponent nature underlies the extraordinary mechanical properties of spider dragline silk.</title>
        <authorList>
            <person name="Kono N."/>
            <person name="Nakamura H."/>
            <person name="Mori M."/>
            <person name="Yoshida Y."/>
            <person name="Ohtoshi R."/>
            <person name="Malay A.D."/>
            <person name="Moran D.A.P."/>
            <person name="Tomita M."/>
            <person name="Numata K."/>
            <person name="Arakawa K."/>
        </authorList>
    </citation>
    <scope>NUCLEOTIDE SEQUENCE</scope>
</reference>
<dbReference type="Pfam" id="PF03949">
    <property type="entry name" value="Malic_M"/>
    <property type="match status" value="1"/>
</dbReference>
<comment type="cofactor">
    <cofactor evidence="2">
        <name>Mg(2+)</name>
        <dbReference type="ChEBI" id="CHEBI:18420"/>
    </cofactor>
</comment>
<feature type="domain" description="Malic enzyme NAD-binding" evidence="6">
    <location>
        <begin position="139"/>
        <end position="389"/>
    </location>
</feature>
<dbReference type="CDD" id="cd05312">
    <property type="entry name" value="NAD_bind_1_malic_enz"/>
    <property type="match status" value="1"/>
</dbReference>
<dbReference type="PANTHER" id="PTHR23406:SF90">
    <property type="entry name" value="MALIC ENZYME-RELATED"/>
    <property type="match status" value="1"/>
</dbReference>